<organism evidence="1 2">
    <name type="scientific">Mycetohabitans rhizoxinica (strain DSM 19002 / CIP 109453 / HKI 454)</name>
    <name type="common">Paraburkholderia rhizoxinica</name>
    <dbReference type="NCBI Taxonomy" id="882378"/>
    <lineage>
        <taxon>Bacteria</taxon>
        <taxon>Pseudomonadati</taxon>
        <taxon>Pseudomonadota</taxon>
        <taxon>Betaproteobacteria</taxon>
        <taxon>Burkholderiales</taxon>
        <taxon>Burkholderiaceae</taxon>
        <taxon>Mycetohabitans</taxon>
    </lineage>
</organism>
<accession>E5AV08</accession>
<reference evidence="1 2" key="1">
    <citation type="journal article" date="2011" name="J. Bacteriol.">
        <title>Complete genome sequence of Burkholderia rhizoxinica, an endosymbiont of Rhizopus microsporus.</title>
        <authorList>
            <person name="Lackner G."/>
            <person name="Moebius N."/>
            <person name="Partida-Martinez L."/>
            <person name="Hertweck C."/>
        </authorList>
    </citation>
    <scope>NUCLEOTIDE SEQUENCE [LARGE SCALE GENOMIC DNA]</scope>
    <source>
        <strain evidence="2">DSM 19002 / CIP 109453 / HKI 454</strain>
        <plasmid evidence="1 2">pBRH01</plasmid>
    </source>
</reference>
<dbReference type="AlphaFoldDB" id="E5AV08"/>
<gene>
    <name evidence="1" type="ordered locus">RBRH_01814</name>
</gene>
<dbReference type="EMBL" id="FR687360">
    <property type="protein sequence ID" value="CBW76932.1"/>
    <property type="molecule type" value="Genomic_DNA"/>
</dbReference>
<evidence type="ECO:0000313" key="1">
    <source>
        <dbReference type="EMBL" id="CBW76932.1"/>
    </source>
</evidence>
<proteinExistence type="predicted"/>
<evidence type="ECO:0000313" key="2">
    <source>
        <dbReference type="Proteomes" id="UP000007437"/>
    </source>
</evidence>
<geneLocation type="plasmid" evidence="1 2">
    <name>pBRH01</name>
</geneLocation>
<keyword evidence="1" id="KW-0614">Plasmid</keyword>
<dbReference type="HOGENOM" id="CLU_3355095_0_0_4"/>
<name>E5AV08_MYCRK</name>
<dbReference type="KEGG" id="brh:RBRH_01814"/>
<protein>
    <submittedName>
        <fullName evidence="1">Uncharacterized protein</fullName>
    </submittedName>
</protein>
<sequence length="36" mass="4254">MFSNAAIKLFQLIYPMDENILGRVERQTMDRSCCRC</sequence>
<dbReference type="Proteomes" id="UP000007437">
    <property type="component" value="Plasmid pBRH01"/>
</dbReference>